<dbReference type="OrthoDB" id="9809385at2"/>
<dbReference type="PANTHER" id="PTHR32347:SF23">
    <property type="entry name" value="BLL5650 PROTEIN"/>
    <property type="match status" value="1"/>
</dbReference>
<protein>
    <submittedName>
        <fullName evidence="5">Putative efflux pump membrane fusion protein</fullName>
    </submittedName>
</protein>
<evidence type="ECO:0000259" key="4">
    <source>
        <dbReference type="Pfam" id="PF25881"/>
    </source>
</evidence>
<gene>
    <name evidence="5" type="ORF">PEL8287_01434</name>
</gene>
<organism evidence="5 6">
    <name type="scientific">Roseovarius litorisediminis</name>
    <dbReference type="NCBI Taxonomy" id="1312363"/>
    <lineage>
        <taxon>Bacteria</taxon>
        <taxon>Pseudomonadati</taxon>
        <taxon>Pseudomonadota</taxon>
        <taxon>Alphaproteobacteria</taxon>
        <taxon>Rhodobacterales</taxon>
        <taxon>Roseobacteraceae</taxon>
        <taxon>Roseovarius</taxon>
    </lineage>
</organism>
<evidence type="ECO:0000256" key="2">
    <source>
        <dbReference type="ARBA" id="ARBA00023054"/>
    </source>
</evidence>
<feature type="coiled-coil region" evidence="3">
    <location>
        <begin position="99"/>
        <end position="190"/>
    </location>
</feature>
<dbReference type="SUPFAM" id="SSF111369">
    <property type="entry name" value="HlyD-like secretion proteins"/>
    <property type="match status" value="1"/>
</dbReference>
<accession>A0A1Y5S257</accession>
<dbReference type="InterPro" id="IPR050465">
    <property type="entry name" value="UPF0194_transport"/>
</dbReference>
<dbReference type="PANTHER" id="PTHR32347">
    <property type="entry name" value="EFFLUX SYSTEM COMPONENT YKNX-RELATED"/>
    <property type="match status" value="1"/>
</dbReference>
<evidence type="ECO:0000256" key="1">
    <source>
        <dbReference type="ARBA" id="ARBA00004196"/>
    </source>
</evidence>
<dbReference type="GO" id="GO:0030313">
    <property type="term" value="C:cell envelope"/>
    <property type="evidence" value="ECO:0007669"/>
    <property type="project" value="UniProtKB-SubCell"/>
</dbReference>
<dbReference type="AlphaFoldDB" id="A0A1Y5S257"/>
<dbReference type="Pfam" id="PF25881">
    <property type="entry name" value="HH_YBHG"/>
    <property type="match status" value="1"/>
</dbReference>
<evidence type="ECO:0000313" key="5">
    <source>
        <dbReference type="EMBL" id="SLN30613.1"/>
    </source>
</evidence>
<dbReference type="RefSeq" id="WP_085891681.1">
    <property type="nucleotide sequence ID" value="NZ_FWFL01000003.1"/>
</dbReference>
<dbReference type="Gene3D" id="1.10.287.470">
    <property type="entry name" value="Helix hairpin bin"/>
    <property type="match status" value="1"/>
</dbReference>
<keyword evidence="6" id="KW-1185">Reference proteome</keyword>
<dbReference type="Gene3D" id="2.40.50.100">
    <property type="match status" value="1"/>
</dbReference>
<dbReference type="Proteomes" id="UP000193827">
    <property type="component" value="Unassembled WGS sequence"/>
</dbReference>
<proteinExistence type="predicted"/>
<feature type="domain" description="YbhG-like alpha-helical hairpin" evidence="4">
    <location>
        <begin position="65"/>
        <end position="191"/>
    </location>
</feature>
<dbReference type="EMBL" id="FWFL01000003">
    <property type="protein sequence ID" value="SLN30613.1"/>
    <property type="molecule type" value="Genomic_DNA"/>
</dbReference>
<sequence>MSGFLCGLPLIGALTWLCPAEPPFAAGYAEGEYVLVAPIEVATIASLSVERGDRIAADQPLVELERRDAEIAVAQAHAALAEAKSSLADLHQGQRPEEIAVLEASLASAKAQMAEAERVMYRQSELLSRGISAQAQFDEASTAMKLARAKVVELEADLAVARLPARPDKIKSAEASVAQAQAALDQAKWRLEHRTLSIGSPGIVSDIIRNAGEVAGPQAPVLSVLPDGAIKLRLYVPEPSLAQVSVGDRLVVTCDGCTKGLGAQVSYISDHPEFTPPVIYARDSRQKLVFLLEARPLDGSSSLKPGQIVDVLLEEPGE</sequence>
<reference evidence="5 6" key="1">
    <citation type="submission" date="2017-03" db="EMBL/GenBank/DDBJ databases">
        <authorList>
            <person name="Afonso C.L."/>
            <person name="Miller P.J."/>
            <person name="Scott M.A."/>
            <person name="Spackman E."/>
            <person name="Goraichik I."/>
            <person name="Dimitrov K.M."/>
            <person name="Suarez D.L."/>
            <person name="Swayne D.E."/>
        </authorList>
    </citation>
    <scope>NUCLEOTIDE SEQUENCE [LARGE SCALE GENOMIC DNA]</scope>
    <source>
        <strain evidence="5 6">CECT 8287</strain>
    </source>
</reference>
<comment type="subcellular location">
    <subcellularLocation>
        <location evidence="1">Cell envelope</location>
    </subcellularLocation>
</comment>
<evidence type="ECO:0000313" key="6">
    <source>
        <dbReference type="Proteomes" id="UP000193827"/>
    </source>
</evidence>
<keyword evidence="2 3" id="KW-0175">Coiled coil</keyword>
<evidence type="ECO:0000256" key="3">
    <source>
        <dbReference type="SAM" id="Coils"/>
    </source>
</evidence>
<name>A0A1Y5S257_9RHOB</name>
<dbReference type="InterPro" id="IPR059052">
    <property type="entry name" value="HH_YbhG-like"/>
</dbReference>